<gene>
    <name evidence="1" type="ORF">H8R02_23460</name>
</gene>
<name>A0A923MDT1_9BURK</name>
<evidence type="ECO:0000313" key="2">
    <source>
        <dbReference type="Proteomes" id="UP000596827"/>
    </source>
</evidence>
<comment type="caution">
    <text evidence="1">The sequence shown here is derived from an EMBL/GenBank/DDBJ whole genome shotgun (WGS) entry which is preliminary data.</text>
</comment>
<dbReference type="SUPFAM" id="SSF143990">
    <property type="entry name" value="YbiA-like"/>
    <property type="match status" value="1"/>
</dbReference>
<dbReference type="Proteomes" id="UP000596827">
    <property type="component" value="Unassembled WGS sequence"/>
</dbReference>
<reference evidence="1" key="1">
    <citation type="submission" date="2020-08" db="EMBL/GenBank/DDBJ databases">
        <title>Ramlibacter sp. GTP1 16S ribosomal RNA gene genome sequencing and assembly.</title>
        <authorList>
            <person name="Kang M."/>
        </authorList>
    </citation>
    <scope>NUCLEOTIDE SEQUENCE</scope>
    <source>
        <strain evidence="1">GTP1</strain>
    </source>
</reference>
<dbReference type="Gene3D" id="1.10.357.40">
    <property type="entry name" value="YbiA-like"/>
    <property type="match status" value="1"/>
</dbReference>
<protein>
    <submittedName>
        <fullName evidence="1">Uncharacterized protein</fullName>
    </submittedName>
</protein>
<dbReference type="RefSeq" id="WP_187083940.1">
    <property type="nucleotide sequence ID" value="NZ_JACORU010000011.1"/>
</dbReference>
<dbReference type="EMBL" id="JACORU010000011">
    <property type="protein sequence ID" value="MBC5767444.1"/>
    <property type="molecule type" value="Genomic_DNA"/>
</dbReference>
<dbReference type="InterPro" id="IPR037238">
    <property type="entry name" value="YbiA-like_sf"/>
</dbReference>
<proteinExistence type="predicted"/>
<organism evidence="1 2">
    <name type="scientific">Ramlibacter albus</name>
    <dbReference type="NCBI Taxonomy" id="2079448"/>
    <lineage>
        <taxon>Bacteria</taxon>
        <taxon>Pseudomonadati</taxon>
        <taxon>Pseudomonadota</taxon>
        <taxon>Betaproteobacteria</taxon>
        <taxon>Burkholderiales</taxon>
        <taxon>Comamonadaceae</taxon>
        <taxon>Ramlibacter</taxon>
    </lineage>
</organism>
<accession>A0A923MDT1</accession>
<dbReference type="AlphaFoldDB" id="A0A923MDT1"/>
<evidence type="ECO:0000313" key="1">
    <source>
        <dbReference type="EMBL" id="MBC5767444.1"/>
    </source>
</evidence>
<keyword evidence="2" id="KW-1185">Reference proteome</keyword>
<sequence length="113" mass="12910">MRPLEDLLNTPILGPWAKPAGSEARRQQVYLSLVHWYEAAKFMPHKPELRDALLFCPTVKEARKFARTRQAEWRSDWQITRHSVLIAGLGMLTLQRPDMCLTTAPLADVKGSI</sequence>